<dbReference type="InterPro" id="IPR016193">
    <property type="entry name" value="Cytidine_deaminase-like"/>
</dbReference>
<evidence type="ECO:0000256" key="9">
    <source>
        <dbReference type="ARBA" id="ARBA00022857"/>
    </source>
</evidence>
<dbReference type="PANTHER" id="PTHR38011">
    <property type="entry name" value="DIHYDROFOLATE REDUCTASE FAMILY PROTEIN (AFU_ORTHOLOGUE AFUA_8G06820)"/>
    <property type="match status" value="1"/>
</dbReference>
<comment type="cofactor">
    <cofactor evidence="12">
        <name>Zn(2+)</name>
        <dbReference type="ChEBI" id="CHEBI:29105"/>
    </cofactor>
    <text evidence="12">Binds 1 zinc ion.</text>
</comment>
<evidence type="ECO:0000256" key="6">
    <source>
        <dbReference type="ARBA" id="ARBA00022619"/>
    </source>
</evidence>
<dbReference type="SUPFAM" id="SSF53597">
    <property type="entry name" value="Dihydrofolate reductase-like"/>
    <property type="match status" value="1"/>
</dbReference>
<keyword evidence="15" id="KW-1185">Reference proteome</keyword>
<dbReference type="PANTHER" id="PTHR38011:SF7">
    <property type="entry name" value="2,5-DIAMINO-6-RIBOSYLAMINO-4(3H)-PYRIMIDINONE 5'-PHOSPHATE REDUCTASE"/>
    <property type="match status" value="1"/>
</dbReference>
<dbReference type="PIRSF" id="PIRSF006769">
    <property type="entry name" value="RibD"/>
    <property type="match status" value="1"/>
</dbReference>
<dbReference type="CDD" id="cd01284">
    <property type="entry name" value="Riboflavin_deaminase-reductase"/>
    <property type="match status" value="1"/>
</dbReference>
<evidence type="ECO:0000256" key="10">
    <source>
        <dbReference type="ARBA" id="ARBA00023002"/>
    </source>
</evidence>
<evidence type="ECO:0000256" key="8">
    <source>
        <dbReference type="ARBA" id="ARBA00022833"/>
    </source>
</evidence>
<dbReference type="PROSITE" id="PS51747">
    <property type="entry name" value="CYT_DCMP_DEAMINASES_2"/>
    <property type="match status" value="1"/>
</dbReference>
<comment type="caution">
    <text evidence="14">The sequence shown here is derived from an EMBL/GenBank/DDBJ whole genome shotgun (WGS) entry which is preliminary data.</text>
</comment>
<keyword evidence="9 12" id="KW-0521">NADP</keyword>
<dbReference type="Proteomes" id="UP001191082">
    <property type="component" value="Unassembled WGS sequence"/>
</dbReference>
<dbReference type="Gene3D" id="3.40.430.10">
    <property type="entry name" value="Dihydrofolate Reductase, subunit A"/>
    <property type="match status" value="1"/>
</dbReference>
<protein>
    <recommendedName>
        <fullName evidence="12">Riboflavin biosynthesis protein RibD</fullName>
    </recommendedName>
    <domain>
        <recommendedName>
            <fullName evidence="12">Diaminohydroxyphosphoribosylaminopyrimidine deaminase</fullName>
            <shortName evidence="12">DRAP deaminase</shortName>
            <ecNumber evidence="12">3.5.4.26</ecNumber>
        </recommendedName>
        <alternativeName>
            <fullName evidence="12">Riboflavin-specific deaminase</fullName>
        </alternativeName>
    </domain>
    <domain>
        <recommendedName>
            <fullName evidence="12">5-amino-6-(5-phosphoribosylamino)uracil reductase</fullName>
            <ecNumber evidence="12">1.1.1.193</ecNumber>
        </recommendedName>
        <alternativeName>
            <fullName evidence="12">HTP reductase</fullName>
        </alternativeName>
    </domain>
</protein>
<reference evidence="14 15" key="1">
    <citation type="submission" date="2019-05" db="EMBL/GenBank/DDBJ databases">
        <title>Marivita sp. nov. isolated from sea sediment.</title>
        <authorList>
            <person name="Kim W."/>
        </authorList>
    </citation>
    <scope>NUCLEOTIDE SEQUENCE [LARGE SCALE GENOMIC DNA]</scope>
    <source>
        <strain evidence="14 15">CAU 1492</strain>
    </source>
</reference>
<dbReference type="EC" id="1.1.1.193" evidence="12"/>
<comment type="catalytic activity">
    <reaction evidence="12">
        <text>5-amino-6-(5-phospho-D-ribitylamino)uracil + NADP(+) = 5-amino-6-(5-phospho-D-ribosylamino)uracil + NADPH + H(+)</text>
        <dbReference type="Rhea" id="RHEA:17845"/>
        <dbReference type="ChEBI" id="CHEBI:15378"/>
        <dbReference type="ChEBI" id="CHEBI:57783"/>
        <dbReference type="ChEBI" id="CHEBI:58349"/>
        <dbReference type="ChEBI" id="CHEBI:58421"/>
        <dbReference type="ChEBI" id="CHEBI:58453"/>
        <dbReference type="EC" id="1.1.1.193"/>
    </reaction>
</comment>
<evidence type="ECO:0000256" key="2">
    <source>
        <dbReference type="ARBA" id="ARBA00004882"/>
    </source>
</evidence>
<evidence type="ECO:0000256" key="1">
    <source>
        <dbReference type="ARBA" id="ARBA00002151"/>
    </source>
</evidence>
<proteinExistence type="inferred from homology"/>
<accession>A0ABY2XBI7</accession>
<dbReference type="SUPFAM" id="SSF53927">
    <property type="entry name" value="Cytidine deaminase-like"/>
    <property type="match status" value="1"/>
</dbReference>
<dbReference type="NCBIfam" id="TIGR00227">
    <property type="entry name" value="ribD_Cterm"/>
    <property type="match status" value="1"/>
</dbReference>
<evidence type="ECO:0000256" key="4">
    <source>
        <dbReference type="ARBA" id="ARBA00005259"/>
    </source>
</evidence>
<keyword evidence="8 12" id="KW-0862">Zinc</keyword>
<dbReference type="Pfam" id="PF00383">
    <property type="entry name" value="dCMP_cyt_deam_1"/>
    <property type="match status" value="1"/>
</dbReference>
<gene>
    <name evidence="14" type="primary">ribD</name>
    <name evidence="14" type="ORF">FGK64_10660</name>
</gene>
<dbReference type="InterPro" id="IPR002125">
    <property type="entry name" value="CMP_dCMP_dom"/>
</dbReference>
<comment type="similarity">
    <text evidence="4 12">In the N-terminal section; belongs to the cytidine and deoxycytidylate deaminase family.</text>
</comment>
<dbReference type="InterPro" id="IPR050765">
    <property type="entry name" value="Riboflavin_Biosynth_HTPR"/>
</dbReference>
<dbReference type="NCBIfam" id="TIGR00326">
    <property type="entry name" value="eubact_ribD"/>
    <property type="match status" value="1"/>
</dbReference>
<comment type="function">
    <text evidence="1 12">Converts 2,5-diamino-6-(ribosylamino)-4(3h)-pyrimidinone 5'-phosphate into 5-amino-6-(ribosylamino)-2,4(1h,3h)-pyrimidinedione 5'-phosphate.</text>
</comment>
<dbReference type="GO" id="GO:0008703">
    <property type="term" value="F:5-amino-6-(5-phosphoribosylamino)uracil reductase activity"/>
    <property type="evidence" value="ECO:0007669"/>
    <property type="project" value="UniProtKB-EC"/>
</dbReference>
<feature type="domain" description="CMP/dCMP-type deaminase" evidence="13">
    <location>
        <begin position="1"/>
        <end position="109"/>
    </location>
</feature>
<evidence type="ECO:0000313" key="14">
    <source>
        <dbReference type="EMBL" id="TMV13738.1"/>
    </source>
</evidence>
<dbReference type="GO" id="GO:0008835">
    <property type="term" value="F:diaminohydroxyphosphoribosylaminopyrimidine deaminase activity"/>
    <property type="evidence" value="ECO:0007669"/>
    <property type="project" value="UniProtKB-EC"/>
</dbReference>
<dbReference type="Gene3D" id="3.40.140.10">
    <property type="entry name" value="Cytidine Deaminase, domain 2"/>
    <property type="match status" value="1"/>
</dbReference>
<sequence>MALALSLGRRGMGQCWPNPAVGCVIVKDGRIVGRGWTQPGGRPHAETEALAQAGALARGATAYVTLEPCAHHGKTPPCADALISAGIARVVAPIEDSDTRVSGQGFARLREAGVTVKTGVLADQAARDHAGFLQRCEVGRPFVTLKLASSFDGRIATATGQSQWITGPEARRFVHGMRMRHDAVMVGAGTARADDPSLTVRDMGVSRQPVRVVVSRRLELPLIGTLARTAKDVPVWLCHGADVDAKRRETWQGLGARMFSCGLSGAQLDPADVLFHLGQAGLTRVFCEGGSALAASLLAADLVDELVGFSAGLVIGAEGLPAIGAMGLANLSEAARFDLVEVRDLGGDVVHRWRRRLA</sequence>
<dbReference type="PROSITE" id="PS00903">
    <property type="entry name" value="CYT_DCMP_DEAMINASES_1"/>
    <property type="match status" value="1"/>
</dbReference>
<comment type="catalytic activity">
    <reaction evidence="12">
        <text>2,5-diamino-6-hydroxy-4-(5-phosphoribosylamino)-pyrimidine + H2O + H(+) = 5-amino-6-(5-phospho-D-ribosylamino)uracil + NH4(+)</text>
        <dbReference type="Rhea" id="RHEA:21868"/>
        <dbReference type="ChEBI" id="CHEBI:15377"/>
        <dbReference type="ChEBI" id="CHEBI:15378"/>
        <dbReference type="ChEBI" id="CHEBI:28938"/>
        <dbReference type="ChEBI" id="CHEBI:58453"/>
        <dbReference type="ChEBI" id="CHEBI:58614"/>
        <dbReference type="EC" id="3.5.4.26"/>
    </reaction>
</comment>
<keyword evidence="7 12" id="KW-0479">Metal-binding</keyword>
<comment type="similarity">
    <text evidence="5 12">In the C-terminal section; belongs to the HTP reductase family.</text>
</comment>
<evidence type="ECO:0000313" key="15">
    <source>
        <dbReference type="Proteomes" id="UP001191082"/>
    </source>
</evidence>
<dbReference type="EMBL" id="VCPC01000002">
    <property type="protein sequence ID" value="TMV13738.1"/>
    <property type="molecule type" value="Genomic_DNA"/>
</dbReference>
<evidence type="ECO:0000256" key="12">
    <source>
        <dbReference type="PIRNR" id="PIRNR006769"/>
    </source>
</evidence>
<evidence type="ECO:0000256" key="3">
    <source>
        <dbReference type="ARBA" id="ARBA00004910"/>
    </source>
</evidence>
<dbReference type="EC" id="3.5.4.26" evidence="12"/>
<keyword evidence="11" id="KW-0511">Multifunctional enzyme</keyword>
<keyword evidence="6 12" id="KW-0686">Riboflavin biosynthesis</keyword>
<dbReference type="InterPro" id="IPR011549">
    <property type="entry name" value="RibD_C"/>
</dbReference>
<dbReference type="InterPro" id="IPR004794">
    <property type="entry name" value="Eubact_RibD"/>
</dbReference>
<dbReference type="InterPro" id="IPR024072">
    <property type="entry name" value="DHFR-like_dom_sf"/>
</dbReference>
<evidence type="ECO:0000256" key="7">
    <source>
        <dbReference type="ARBA" id="ARBA00022723"/>
    </source>
</evidence>
<dbReference type="Pfam" id="PF01872">
    <property type="entry name" value="RibD_C"/>
    <property type="match status" value="1"/>
</dbReference>
<evidence type="ECO:0000256" key="11">
    <source>
        <dbReference type="ARBA" id="ARBA00023268"/>
    </source>
</evidence>
<keyword evidence="12 14" id="KW-0378">Hydrolase</keyword>
<dbReference type="InterPro" id="IPR016192">
    <property type="entry name" value="APOBEC/CMP_deaminase_Zn-bd"/>
</dbReference>
<evidence type="ECO:0000256" key="5">
    <source>
        <dbReference type="ARBA" id="ARBA00007417"/>
    </source>
</evidence>
<dbReference type="InterPro" id="IPR002734">
    <property type="entry name" value="RibDG_C"/>
</dbReference>
<comment type="pathway">
    <text evidence="3 12">Cofactor biosynthesis; riboflavin biosynthesis; 5-amino-6-(D-ribitylamino)uracil from GTP: step 3/4.</text>
</comment>
<evidence type="ECO:0000259" key="13">
    <source>
        <dbReference type="PROSITE" id="PS51747"/>
    </source>
</evidence>
<organism evidence="14 15">
    <name type="scientific">Arenibacterium halophilum</name>
    <dbReference type="NCBI Taxonomy" id="2583821"/>
    <lineage>
        <taxon>Bacteria</taxon>
        <taxon>Pseudomonadati</taxon>
        <taxon>Pseudomonadota</taxon>
        <taxon>Alphaproteobacteria</taxon>
        <taxon>Rhodobacterales</taxon>
        <taxon>Paracoccaceae</taxon>
        <taxon>Arenibacterium</taxon>
    </lineage>
</organism>
<name>A0ABY2XBI7_9RHOB</name>
<keyword evidence="10 12" id="KW-0560">Oxidoreductase</keyword>
<comment type="pathway">
    <text evidence="2 12">Cofactor biosynthesis; riboflavin biosynthesis; 5-amino-6-(D-ribitylamino)uracil from GTP: step 2/4.</text>
</comment>